<dbReference type="PROSITE" id="PS51257">
    <property type="entry name" value="PROKAR_LIPOPROTEIN"/>
    <property type="match status" value="1"/>
</dbReference>
<name>A0A7X9XIN4_9BACE</name>
<feature type="region of interest" description="Disordered" evidence="1">
    <location>
        <begin position="363"/>
        <end position="412"/>
    </location>
</feature>
<dbReference type="EMBL" id="JABAGL010000013">
    <property type="protein sequence ID" value="NME86465.1"/>
    <property type="molecule type" value="Genomic_DNA"/>
</dbReference>
<reference evidence="2 3" key="1">
    <citation type="submission" date="2020-04" db="EMBL/GenBank/DDBJ databases">
        <authorList>
            <person name="Hitch T.C.A."/>
            <person name="Wylensek D."/>
            <person name="Clavel T."/>
        </authorList>
    </citation>
    <scope>NUCLEOTIDE SEQUENCE [LARGE SCALE GENOMIC DNA]</scope>
    <source>
        <strain evidence="2 3">WCA3-601-WT-5E</strain>
    </source>
</reference>
<dbReference type="AlphaFoldDB" id="A0A7X9XIN4"/>
<proteinExistence type="predicted"/>
<dbReference type="InterPro" id="IPR029231">
    <property type="entry name" value="Mfa-like_2"/>
</dbReference>
<evidence type="ECO:0000256" key="1">
    <source>
        <dbReference type="SAM" id="MobiDB-lite"/>
    </source>
</evidence>
<gene>
    <name evidence="2" type="ORF">HF841_10615</name>
</gene>
<evidence type="ECO:0000313" key="2">
    <source>
        <dbReference type="EMBL" id="NME86465.1"/>
    </source>
</evidence>
<protein>
    <submittedName>
        <fullName evidence="2">Fimbrillin family protein</fullName>
    </submittedName>
</protein>
<accession>A0A7X9XIN4</accession>
<sequence length="412" mass="42242">MNYKGMIKHLPAVLLLCSCTEGELLLRDREPFAVQFSASGIGTEAVTRASSPLADGATLRVLAFRRVGGSPDLQADEYMGEGTYKAADGNGALTPVSSLLLRAGTYDFYALTPALAVTNPDGGGAGLSCAVSIGHDVDYATSLTGQQTVVGASAPVLLNDLGRRCTKLIFELSPKAGNITSVGVESAGLTNMTHAPIEAALHTALPVAGVGQDDELTIAGSEFSAPDADLNTSAVTVTLPREAGKFRFKMNVAFNGKAAAEFAADMPETLVFAPGTQYRFTMKMKGGSIQLILTVLPWGESVMGGQDDIGAFTPITIDVGSWENVTIPGETGGGNTTVNTGQWTPNPDLDAILGDYGLTSVGGEGLPWNPSQGVPGETGGGNANVGSGNWGGTENVPADTGDGKTGQDPDAV</sequence>
<feature type="compositionally biased region" description="Basic and acidic residues" evidence="1">
    <location>
        <begin position="401"/>
        <end position="412"/>
    </location>
</feature>
<dbReference type="Pfam" id="PF15415">
    <property type="entry name" value="Mfa_like_2"/>
    <property type="match status" value="1"/>
</dbReference>
<organism evidence="2 3">
    <name type="scientific">Bacteroides eggerthii</name>
    <dbReference type="NCBI Taxonomy" id="28111"/>
    <lineage>
        <taxon>Bacteria</taxon>
        <taxon>Pseudomonadati</taxon>
        <taxon>Bacteroidota</taxon>
        <taxon>Bacteroidia</taxon>
        <taxon>Bacteroidales</taxon>
        <taxon>Bacteroidaceae</taxon>
        <taxon>Bacteroides</taxon>
    </lineage>
</organism>
<evidence type="ECO:0000313" key="3">
    <source>
        <dbReference type="Proteomes" id="UP000520291"/>
    </source>
</evidence>
<feature type="compositionally biased region" description="Gly residues" evidence="1">
    <location>
        <begin position="376"/>
        <end position="391"/>
    </location>
</feature>
<comment type="caution">
    <text evidence="2">The sequence shown here is derived from an EMBL/GenBank/DDBJ whole genome shotgun (WGS) entry which is preliminary data.</text>
</comment>
<dbReference type="Proteomes" id="UP000520291">
    <property type="component" value="Unassembled WGS sequence"/>
</dbReference>
<dbReference type="Gene3D" id="2.60.40.3730">
    <property type="entry name" value="Fimbrillin-like"/>
    <property type="match status" value="1"/>
</dbReference>